<evidence type="ECO:0000313" key="2">
    <source>
        <dbReference type="EMBL" id="WOH02002.1"/>
    </source>
</evidence>
<dbReference type="EMBL" id="CP093347">
    <property type="protein sequence ID" value="WOH02002.1"/>
    <property type="molecule type" value="Genomic_DNA"/>
</dbReference>
<reference evidence="2" key="2">
    <citation type="submission" date="2022-03" db="EMBL/GenBank/DDBJ databases">
        <title>Draft title - Genomic analysis of global carrot germplasm unveils the trajectory of domestication and the origin of high carotenoid orange carrot.</title>
        <authorList>
            <person name="Iorizzo M."/>
            <person name="Ellison S."/>
            <person name="Senalik D."/>
            <person name="Macko-Podgorni A."/>
            <person name="Grzebelus D."/>
            <person name="Bostan H."/>
            <person name="Rolling W."/>
            <person name="Curaba J."/>
            <person name="Simon P."/>
        </authorList>
    </citation>
    <scope>NUCLEOTIDE SEQUENCE</scope>
    <source>
        <tissue evidence="2">Leaf</tissue>
    </source>
</reference>
<dbReference type="PANTHER" id="PTHR34966">
    <property type="entry name" value="OSJNBA0043L24.15 PROTEIN"/>
    <property type="match status" value="1"/>
</dbReference>
<dbReference type="AlphaFoldDB" id="A0AAF1B2X6"/>
<evidence type="ECO:0000256" key="1">
    <source>
        <dbReference type="SAM" id="Coils"/>
    </source>
</evidence>
<reference evidence="2" key="1">
    <citation type="journal article" date="2016" name="Nat. Genet.">
        <title>A high-quality carrot genome assembly provides new insights into carotenoid accumulation and asterid genome evolution.</title>
        <authorList>
            <person name="Iorizzo M."/>
            <person name="Ellison S."/>
            <person name="Senalik D."/>
            <person name="Zeng P."/>
            <person name="Satapoomin P."/>
            <person name="Huang J."/>
            <person name="Bowman M."/>
            <person name="Iovene M."/>
            <person name="Sanseverino W."/>
            <person name="Cavagnaro P."/>
            <person name="Yildiz M."/>
            <person name="Macko-Podgorni A."/>
            <person name="Moranska E."/>
            <person name="Grzebelus E."/>
            <person name="Grzebelus D."/>
            <person name="Ashrafi H."/>
            <person name="Zheng Z."/>
            <person name="Cheng S."/>
            <person name="Spooner D."/>
            <person name="Van Deynze A."/>
            <person name="Simon P."/>
        </authorList>
    </citation>
    <scope>NUCLEOTIDE SEQUENCE</scope>
    <source>
        <tissue evidence="2">Leaf</tissue>
    </source>
</reference>
<protein>
    <submittedName>
        <fullName evidence="2">Uncharacterized protein</fullName>
    </submittedName>
</protein>
<accession>A0AAF1B2X6</accession>
<sequence>MAGGNLLHRAISYVINQFVVEGLANSRTFQRFAVRTEKQLQELSEKAVEKRREVVEMMKDISKERKHKKNISNQRRSLVRYITK</sequence>
<dbReference type="Proteomes" id="UP000077755">
    <property type="component" value="Chromosome 5"/>
</dbReference>
<keyword evidence="1" id="KW-0175">Coiled coil</keyword>
<dbReference type="PANTHER" id="PTHR34966:SF1">
    <property type="entry name" value="OS04G0508100 PROTEIN"/>
    <property type="match status" value="1"/>
</dbReference>
<keyword evidence="3" id="KW-1185">Reference proteome</keyword>
<feature type="coiled-coil region" evidence="1">
    <location>
        <begin position="33"/>
        <end position="60"/>
    </location>
</feature>
<evidence type="ECO:0000313" key="3">
    <source>
        <dbReference type="Proteomes" id="UP000077755"/>
    </source>
</evidence>
<gene>
    <name evidence="2" type="ORF">DCAR_0521389</name>
</gene>
<name>A0AAF1B2X6_DAUCS</name>
<proteinExistence type="predicted"/>
<organism evidence="2 3">
    <name type="scientific">Daucus carota subsp. sativus</name>
    <name type="common">Carrot</name>
    <dbReference type="NCBI Taxonomy" id="79200"/>
    <lineage>
        <taxon>Eukaryota</taxon>
        <taxon>Viridiplantae</taxon>
        <taxon>Streptophyta</taxon>
        <taxon>Embryophyta</taxon>
        <taxon>Tracheophyta</taxon>
        <taxon>Spermatophyta</taxon>
        <taxon>Magnoliopsida</taxon>
        <taxon>eudicotyledons</taxon>
        <taxon>Gunneridae</taxon>
        <taxon>Pentapetalae</taxon>
        <taxon>asterids</taxon>
        <taxon>campanulids</taxon>
        <taxon>Apiales</taxon>
        <taxon>Apiaceae</taxon>
        <taxon>Apioideae</taxon>
        <taxon>Scandiceae</taxon>
        <taxon>Daucinae</taxon>
        <taxon>Daucus</taxon>
        <taxon>Daucus sect. Daucus</taxon>
    </lineage>
</organism>